<name>A0A3B0YWW5_9ZZZZ</name>
<dbReference type="SUPFAM" id="SSF46458">
    <property type="entry name" value="Globin-like"/>
    <property type="match status" value="1"/>
</dbReference>
<dbReference type="InterPro" id="IPR012292">
    <property type="entry name" value="Globin/Proto"/>
</dbReference>
<proteinExistence type="predicted"/>
<dbReference type="InterPro" id="IPR009050">
    <property type="entry name" value="Globin-like_sf"/>
</dbReference>
<dbReference type="GO" id="GO:0019825">
    <property type="term" value="F:oxygen binding"/>
    <property type="evidence" value="ECO:0007669"/>
    <property type="project" value="InterPro"/>
</dbReference>
<dbReference type="Gene3D" id="1.10.490.10">
    <property type="entry name" value="Globins"/>
    <property type="match status" value="1"/>
</dbReference>
<accession>A0A3B0YWW5</accession>
<gene>
    <name evidence="1" type="ORF">MNBD_GAMMA17-624</name>
</gene>
<dbReference type="AlphaFoldDB" id="A0A3B0YWW5"/>
<sequence length="157" mass="18031">MQLSLQVNDILRLPNARETGGESRMKDDISRVRLSYGRAIAKSGFLSRFYDIFLASDRAIARKFVNTDLEKQQELLAMSVNMVILFPQENKIAKNAVGRIRKSHCREGLNIEPRFYGLWKSSLIEAVSEHDMEYNPQIGDSWEKVLQIAIDHIVEGY</sequence>
<reference evidence="1" key="1">
    <citation type="submission" date="2018-06" db="EMBL/GenBank/DDBJ databases">
        <authorList>
            <person name="Zhirakovskaya E."/>
        </authorList>
    </citation>
    <scope>NUCLEOTIDE SEQUENCE</scope>
</reference>
<dbReference type="EMBL" id="UOFQ01000024">
    <property type="protein sequence ID" value="VAW85545.1"/>
    <property type="molecule type" value="Genomic_DNA"/>
</dbReference>
<evidence type="ECO:0008006" key="2">
    <source>
        <dbReference type="Google" id="ProtNLM"/>
    </source>
</evidence>
<evidence type="ECO:0000313" key="1">
    <source>
        <dbReference type="EMBL" id="VAW85545.1"/>
    </source>
</evidence>
<organism evidence="1">
    <name type="scientific">hydrothermal vent metagenome</name>
    <dbReference type="NCBI Taxonomy" id="652676"/>
    <lineage>
        <taxon>unclassified sequences</taxon>
        <taxon>metagenomes</taxon>
        <taxon>ecological metagenomes</taxon>
    </lineage>
</organism>
<protein>
    <recommendedName>
        <fullName evidence="2">Globin family profile domain-containing protein</fullName>
    </recommendedName>
</protein>
<dbReference type="GO" id="GO:0020037">
    <property type="term" value="F:heme binding"/>
    <property type="evidence" value="ECO:0007669"/>
    <property type="project" value="InterPro"/>
</dbReference>